<dbReference type="Proteomes" id="UP000232323">
    <property type="component" value="Unassembled WGS sequence"/>
</dbReference>
<feature type="compositionally biased region" description="Basic and acidic residues" evidence="2">
    <location>
        <begin position="175"/>
        <end position="186"/>
    </location>
</feature>
<reference evidence="4 5" key="1">
    <citation type="submission" date="2017-08" db="EMBL/GenBank/DDBJ databases">
        <title>Acidophilic green algal genome provides insights into adaptation to an acidic environment.</title>
        <authorList>
            <person name="Hirooka S."/>
            <person name="Hirose Y."/>
            <person name="Kanesaki Y."/>
            <person name="Higuchi S."/>
            <person name="Fujiwara T."/>
            <person name="Onuma R."/>
            <person name="Era A."/>
            <person name="Ohbayashi R."/>
            <person name="Uzuka A."/>
            <person name="Nozaki H."/>
            <person name="Yoshikawa H."/>
            <person name="Miyagishima S.Y."/>
        </authorList>
    </citation>
    <scope>NUCLEOTIDE SEQUENCE [LARGE SCALE GENOMIC DNA]</scope>
    <source>
        <strain evidence="4 5">NIES-2499</strain>
    </source>
</reference>
<dbReference type="Pfam" id="PF08265">
    <property type="entry name" value="YL1_C"/>
    <property type="match status" value="1"/>
</dbReference>
<accession>A0A250X1D2</accession>
<dbReference type="InterPro" id="IPR046757">
    <property type="entry name" value="YL1_N"/>
</dbReference>
<feature type="compositionally biased region" description="Acidic residues" evidence="2">
    <location>
        <begin position="64"/>
        <end position="89"/>
    </location>
</feature>
<dbReference type="GO" id="GO:0005634">
    <property type="term" value="C:nucleus"/>
    <property type="evidence" value="ECO:0007669"/>
    <property type="project" value="TreeGrafter"/>
</dbReference>
<proteinExistence type="inferred from homology"/>
<dbReference type="PANTHER" id="PTHR13275:SF4">
    <property type="entry name" value="VACUOLAR PROTEIN SORTING-ASSOCIATED PROTEIN 72 HOMOLOG"/>
    <property type="match status" value="1"/>
</dbReference>
<sequence>MSAGPSREKSLLELKRQDRSTRGKRYKAVLEDEEAKADESFWNQDFFAEEQADDDYQEEHVSEDVPDSDFDEEADEDDDDDEDGKDEAEERPRKKALKPPGRAPAPRPKAKLEKVEPKEEEEEEFDYNFNEDEEDEEGGKTKKRAKAGVTVSPAPAVAYEAPSLRRSTIAKVTEAENERQWKVQEHKPRKRKNKDDNWRPMTQQELLADAARTEMENMASLKLLLAMEEETKRRATVVKKHYTGPIIKLQSTKVNGSERTSLKVCNMHYPPLWLRRMRAPPPAPQPVCPVTGLPAKYKDPRTGQPFANAAAQQRLRGILLAPSDKLGITTSAWEDKTEAVAHDSLKGSEVASISSPSSVSMLKSNCSSTQVDRTKEGARSQQARTELEQLTNDVLLQSGALKGPSELPLELMALVVELRAAGLVSGGGGRR</sequence>
<evidence type="ECO:0000256" key="1">
    <source>
        <dbReference type="ARBA" id="ARBA00006832"/>
    </source>
</evidence>
<feature type="region of interest" description="Disordered" evidence="2">
    <location>
        <begin position="175"/>
        <end position="198"/>
    </location>
</feature>
<feature type="compositionally biased region" description="Acidic residues" evidence="2">
    <location>
        <begin position="118"/>
        <end position="137"/>
    </location>
</feature>
<gene>
    <name evidence="4" type="ORF">CEUSTIGMA_g4311.t1</name>
</gene>
<comment type="similarity">
    <text evidence="1">Belongs to the VPS72/YL1 family.</text>
</comment>
<evidence type="ECO:0000313" key="5">
    <source>
        <dbReference type="Proteomes" id="UP000232323"/>
    </source>
</evidence>
<dbReference type="AlphaFoldDB" id="A0A250X1D2"/>
<dbReference type="Pfam" id="PF05764">
    <property type="entry name" value="YL1"/>
    <property type="match status" value="1"/>
</dbReference>
<comment type="caution">
    <text evidence="4">The sequence shown here is derived from an EMBL/GenBank/DDBJ whole genome shotgun (WGS) entry which is preliminary data.</text>
</comment>
<name>A0A250X1D2_9CHLO</name>
<organism evidence="4 5">
    <name type="scientific">Chlamydomonas eustigma</name>
    <dbReference type="NCBI Taxonomy" id="1157962"/>
    <lineage>
        <taxon>Eukaryota</taxon>
        <taxon>Viridiplantae</taxon>
        <taxon>Chlorophyta</taxon>
        <taxon>core chlorophytes</taxon>
        <taxon>Chlorophyceae</taxon>
        <taxon>CS clade</taxon>
        <taxon>Chlamydomonadales</taxon>
        <taxon>Chlamydomonadaceae</taxon>
        <taxon>Chlamydomonas</taxon>
    </lineage>
</organism>
<dbReference type="InterPro" id="IPR013272">
    <property type="entry name" value="Vps72/YL1_C"/>
</dbReference>
<dbReference type="PANTHER" id="PTHR13275">
    <property type="entry name" value="YL-1 PROTEIN TRANSCRIPTION FACTOR-LIKE 1"/>
    <property type="match status" value="1"/>
</dbReference>
<protein>
    <recommendedName>
        <fullName evidence="3">Vps72/YL1 C-terminal domain-containing protein</fullName>
    </recommendedName>
</protein>
<feature type="domain" description="Vps72/YL1 C-terminal" evidence="3">
    <location>
        <begin position="286"/>
        <end position="315"/>
    </location>
</feature>
<feature type="compositionally biased region" description="Acidic residues" evidence="2">
    <location>
        <begin position="47"/>
        <end position="57"/>
    </location>
</feature>
<dbReference type="SMART" id="SM00993">
    <property type="entry name" value="YL1_C"/>
    <property type="match status" value="1"/>
</dbReference>
<feature type="region of interest" description="Disordered" evidence="2">
    <location>
        <begin position="1"/>
        <end position="149"/>
    </location>
</feature>
<dbReference type="EMBL" id="BEGY01000020">
    <property type="protein sequence ID" value="GAX76865.1"/>
    <property type="molecule type" value="Genomic_DNA"/>
</dbReference>
<evidence type="ECO:0000256" key="2">
    <source>
        <dbReference type="SAM" id="MobiDB-lite"/>
    </source>
</evidence>
<keyword evidence="5" id="KW-1185">Reference proteome</keyword>
<evidence type="ECO:0000313" key="4">
    <source>
        <dbReference type="EMBL" id="GAX76865.1"/>
    </source>
</evidence>
<evidence type="ECO:0000259" key="3">
    <source>
        <dbReference type="SMART" id="SM00993"/>
    </source>
</evidence>
<feature type="compositionally biased region" description="Basic and acidic residues" evidence="2">
    <location>
        <begin position="1"/>
        <end position="21"/>
    </location>
</feature>
<dbReference type="OrthoDB" id="78296at2759"/>
<dbReference type="STRING" id="1157962.A0A250X1D2"/>